<feature type="domain" description="Activator of Hsp90 ATPase homologue 1/2-like C-terminal" evidence="2">
    <location>
        <begin position="14"/>
        <end position="137"/>
    </location>
</feature>
<keyword evidence="4" id="KW-1185">Reference proteome</keyword>
<evidence type="ECO:0000256" key="1">
    <source>
        <dbReference type="ARBA" id="ARBA00006817"/>
    </source>
</evidence>
<dbReference type="Proteomes" id="UP000194137">
    <property type="component" value="Chromosome"/>
</dbReference>
<dbReference type="SUPFAM" id="SSF55961">
    <property type="entry name" value="Bet v1-like"/>
    <property type="match status" value="1"/>
</dbReference>
<evidence type="ECO:0000313" key="3">
    <source>
        <dbReference type="EMBL" id="ARQ01378.1"/>
    </source>
</evidence>
<dbReference type="AlphaFoldDB" id="A0A1W6ZVT1"/>
<gene>
    <name evidence="3" type="ORF">CAK95_21435</name>
</gene>
<evidence type="ECO:0000313" key="4">
    <source>
        <dbReference type="Proteomes" id="UP000194137"/>
    </source>
</evidence>
<dbReference type="Pfam" id="PF08327">
    <property type="entry name" value="AHSA1"/>
    <property type="match status" value="1"/>
</dbReference>
<evidence type="ECO:0000259" key="2">
    <source>
        <dbReference type="Pfam" id="PF08327"/>
    </source>
</evidence>
<organism evidence="3 4">
    <name type="scientific">Pseudorhodoplanes sinuspersici</name>
    <dbReference type="NCBI Taxonomy" id="1235591"/>
    <lineage>
        <taxon>Bacteria</taxon>
        <taxon>Pseudomonadati</taxon>
        <taxon>Pseudomonadota</taxon>
        <taxon>Alphaproteobacteria</taxon>
        <taxon>Hyphomicrobiales</taxon>
        <taxon>Pseudorhodoplanes</taxon>
    </lineage>
</organism>
<dbReference type="RefSeq" id="WP_086089773.1">
    <property type="nucleotide sequence ID" value="NZ_CP021112.1"/>
</dbReference>
<dbReference type="Gene3D" id="3.30.530.20">
    <property type="match status" value="1"/>
</dbReference>
<name>A0A1W6ZVT1_9HYPH</name>
<dbReference type="EMBL" id="CP021112">
    <property type="protein sequence ID" value="ARQ01378.1"/>
    <property type="molecule type" value="Genomic_DNA"/>
</dbReference>
<dbReference type="InterPro" id="IPR023393">
    <property type="entry name" value="START-like_dom_sf"/>
</dbReference>
<proteinExistence type="inferred from homology"/>
<dbReference type="STRING" id="1235591.CAK95_21435"/>
<protein>
    <submittedName>
        <fullName evidence="3">Polyketide cyclase</fullName>
    </submittedName>
</protein>
<reference evidence="3 4" key="1">
    <citation type="submission" date="2017-05" db="EMBL/GenBank/DDBJ databases">
        <title>Full genome sequence of Pseudorhodoplanes sinuspersici.</title>
        <authorList>
            <person name="Dastgheib S.M.M."/>
            <person name="Shavandi M."/>
            <person name="Tirandaz H."/>
        </authorList>
    </citation>
    <scope>NUCLEOTIDE SEQUENCE [LARGE SCALE GENOMIC DNA]</scope>
    <source>
        <strain evidence="3 4">RIPI110</strain>
    </source>
</reference>
<dbReference type="InterPro" id="IPR013538">
    <property type="entry name" value="ASHA1/2-like_C"/>
</dbReference>
<comment type="similarity">
    <text evidence="1">Belongs to the AHA1 family.</text>
</comment>
<sequence length="153" mass="17508">MGKPSFVYVTYIQTTPETLWNALLDPEMTKDYWGRHRNVSDWKTGSAWRHEDYDDANNVRVVGTVLESNPPHRLVLSWASPEKGDDPAKQSRVTFDIEPYMGEVRLTVTHEDLDNEMLRRVSGGWPAILSSLKTLLETGKAMPMTQKRWSGKS</sequence>
<dbReference type="CDD" id="cd08893">
    <property type="entry name" value="SRPBCC_CalC_Aha1-like_GntR-HTH"/>
    <property type="match status" value="1"/>
</dbReference>
<dbReference type="KEGG" id="psin:CAK95_21435"/>
<dbReference type="OrthoDB" id="9815653at2"/>
<accession>A0A1W6ZVT1</accession>